<accession>A0ABY7JTQ6</accession>
<dbReference type="RefSeq" id="WP_269312111.1">
    <property type="nucleotide sequence ID" value="NZ_CP114052.1"/>
</dbReference>
<keyword evidence="3" id="KW-1185">Reference proteome</keyword>
<dbReference type="InterPro" id="IPR021739">
    <property type="entry name" value="SaV-like"/>
</dbReference>
<proteinExistence type="predicted"/>
<evidence type="ECO:0000256" key="1">
    <source>
        <dbReference type="SAM" id="MobiDB-lite"/>
    </source>
</evidence>
<evidence type="ECO:0000313" key="3">
    <source>
        <dbReference type="Proteomes" id="UP001164187"/>
    </source>
</evidence>
<sequence>MLMIEEVNMDDRNSTRVNGQTPTRYAGKGKHNIETIEAMEYVCSKFDSKQAVSISQIVKYLSRYNDKDGYRDLDAAVDYIKRLTGEWK</sequence>
<evidence type="ECO:0000313" key="2">
    <source>
        <dbReference type="EMBL" id="WAW15438.1"/>
    </source>
</evidence>
<dbReference type="Proteomes" id="UP001164187">
    <property type="component" value="Chromosome"/>
</dbReference>
<dbReference type="Pfam" id="PF11753">
    <property type="entry name" value="DUF3310"/>
    <property type="match status" value="1"/>
</dbReference>
<gene>
    <name evidence="2" type="ORF">O0R46_03060</name>
</gene>
<dbReference type="EMBL" id="CP114052">
    <property type="protein sequence ID" value="WAW15438.1"/>
    <property type="molecule type" value="Genomic_DNA"/>
</dbReference>
<organism evidence="2 3">
    <name type="scientific">Peptostreptococcus equinus</name>
    <dbReference type="NCBI Taxonomy" id="3003601"/>
    <lineage>
        <taxon>Bacteria</taxon>
        <taxon>Bacillati</taxon>
        <taxon>Bacillota</taxon>
        <taxon>Clostridia</taxon>
        <taxon>Peptostreptococcales</taxon>
        <taxon>Peptostreptococcaceae</taxon>
        <taxon>Peptostreptococcus</taxon>
    </lineage>
</organism>
<feature type="region of interest" description="Disordered" evidence="1">
    <location>
        <begin position="7"/>
        <end position="26"/>
    </location>
</feature>
<reference evidence="2" key="1">
    <citation type="submission" date="2022-12" db="EMBL/GenBank/DDBJ databases">
        <title>Peptostreptococcus.</title>
        <authorList>
            <person name="Lee S.H."/>
        </authorList>
    </citation>
    <scope>NUCLEOTIDE SEQUENCE</scope>
    <source>
        <strain evidence="2">CBA3647</strain>
    </source>
</reference>
<name>A0ABY7JTQ6_9FIRM</name>
<protein>
    <submittedName>
        <fullName evidence="2">DUF3310 domain-containing protein</fullName>
    </submittedName>
</protein>